<dbReference type="STRING" id="1518501.CQ10_13195"/>
<dbReference type="CDD" id="cd04680">
    <property type="entry name" value="NUDIX_Hydrolase"/>
    <property type="match status" value="1"/>
</dbReference>
<dbReference type="Proteomes" id="UP000051913">
    <property type="component" value="Unassembled WGS sequence"/>
</dbReference>
<name>A0A0R3LTH8_9BRAD</name>
<gene>
    <name evidence="4" type="ORF">CP49_24885</name>
</gene>
<sequence length="162" mass="18478">MTALQHLRKRFEPPLRRAFHLYWRMARGMTLGVRGVVLDGDDKVFLVRHSYVSGWHLPGGGVEVGETFLEALRRELIEEGRIELTGEPVLHGLFFNGHVSRRDHVAVYVIRQFRQDRLPKPNHEIVECGFYDAGALPAETTRGTRLRIAEVLDGAAPIATWR</sequence>
<reference evidence="4 5" key="1">
    <citation type="submission" date="2014-03" db="EMBL/GenBank/DDBJ databases">
        <title>Bradyrhizobium valentinum sp. nov., isolated from effective nodules of Lupinus mariae-josephae, a lupine endemic of basic-lime soils in Eastern Spain.</title>
        <authorList>
            <person name="Duran D."/>
            <person name="Rey L."/>
            <person name="Navarro A."/>
            <person name="Busquets A."/>
            <person name="Imperial J."/>
            <person name="Ruiz-Argueso T."/>
        </authorList>
    </citation>
    <scope>NUCLEOTIDE SEQUENCE [LARGE SCALE GENOMIC DNA]</scope>
    <source>
        <strain evidence="4 5">LmjM3</strain>
    </source>
</reference>
<dbReference type="Gene3D" id="3.90.79.10">
    <property type="entry name" value="Nucleoside Triphosphate Pyrophosphohydrolase"/>
    <property type="match status" value="1"/>
</dbReference>
<dbReference type="AlphaFoldDB" id="A0A0R3LTH8"/>
<comment type="caution">
    <text evidence="4">The sequence shown here is derived from an EMBL/GenBank/DDBJ whole genome shotgun (WGS) entry which is preliminary data.</text>
</comment>
<protein>
    <submittedName>
        <fullName evidence="4">NUDIX hydrolase</fullName>
    </submittedName>
</protein>
<dbReference type="PROSITE" id="PS51462">
    <property type="entry name" value="NUDIX"/>
    <property type="match status" value="1"/>
</dbReference>
<evidence type="ECO:0000259" key="3">
    <source>
        <dbReference type="PROSITE" id="PS51462"/>
    </source>
</evidence>
<keyword evidence="2 4" id="KW-0378">Hydrolase</keyword>
<dbReference type="PANTHER" id="PTHR43046">
    <property type="entry name" value="GDP-MANNOSE MANNOSYL HYDROLASE"/>
    <property type="match status" value="1"/>
</dbReference>
<evidence type="ECO:0000256" key="1">
    <source>
        <dbReference type="ARBA" id="ARBA00001946"/>
    </source>
</evidence>
<accession>A0A0R3LTH8</accession>
<dbReference type="GO" id="GO:0016787">
    <property type="term" value="F:hydrolase activity"/>
    <property type="evidence" value="ECO:0007669"/>
    <property type="project" value="UniProtKB-KW"/>
</dbReference>
<keyword evidence="5" id="KW-1185">Reference proteome</keyword>
<evidence type="ECO:0000313" key="4">
    <source>
        <dbReference type="EMBL" id="KRR08525.1"/>
    </source>
</evidence>
<feature type="domain" description="Nudix hydrolase" evidence="3">
    <location>
        <begin position="28"/>
        <end position="153"/>
    </location>
</feature>
<dbReference type="InterPro" id="IPR015797">
    <property type="entry name" value="NUDIX_hydrolase-like_dom_sf"/>
</dbReference>
<evidence type="ECO:0000256" key="2">
    <source>
        <dbReference type="ARBA" id="ARBA00022801"/>
    </source>
</evidence>
<proteinExistence type="predicted"/>
<dbReference type="EMBL" id="LLXX01000077">
    <property type="protein sequence ID" value="KRR08525.1"/>
    <property type="molecule type" value="Genomic_DNA"/>
</dbReference>
<dbReference type="PANTHER" id="PTHR43046:SF14">
    <property type="entry name" value="MUTT_NUDIX FAMILY PROTEIN"/>
    <property type="match status" value="1"/>
</dbReference>
<dbReference type="RefSeq" id="WP_057850590.1">
    <property type="nucleotide sequence ID" value="NZ_LLXX01000077.1"/>
</dbReference>
<dbReference type="InterPro" id="IPR000086">
    <property type="entry name" value="NUDIX_hydrolase_dom"/>
</dbReference>
<comment type="cofactor">
    <cofactor evidence="1">
        <name>Mg(2+)</name>
        <dbReference type="ChEBI" id="CHEBI:18420"/>
    </cofactor>
</comment>
<evidence type="ECO:0000313" key="5">
    <source>
        <dbReference type="Proteomes" id="UP000051913"/>
    </source>
</evidence>
<organism evidence="4 5">
    <name type="scientific">Bradyrhizobium valentinum</name>
    <dbReference type="NCBI Taxonomy" id="1518501"/>
    <lineage>
        <taxon>Bacteria</taxon>
        <taxon>Pseudomonadati</taxon>
        <taxon>Pseudomonadota</taxon>
        <taxon>Alphaproteobacteria</taxon>
        <taxon>Hyphomicrobiales</taxon>
        <taxon>Nitrobacteraceae</taxon>
        <taxon>Bradyrhizobium</taxon>
    </lineage>
</organism>
<dbReference type="Pfam" id="PF00293">
    <property type="entry name" value="NUDIX"/>
    <property type="match status" value="1"/>
</dbReference>
<dbReference type="SUPFAM" id="SSF55811">
    <property type="entry name" value="Nudix"/>
    <property type="match status" value="1"/>
</dbReference>